<dbReference type="STRING" id="1250231.SAMN04488552_0959"/>
<dbReference type="EC" id="7.1.1.9" evidence="3"/>
<dbReference type="RefSeq" id="WP_089661505.1">
    <property type="nucleotide sequence ID" value="NZ_LT629745.1"/>
</dbReference>
<dbReference type="EMBL" id="LT629745">
    <property type="protein sequence ID" value="SDR77130.1"/>
    <property type="molecule type" value="Genomic_DNA"/>
</dbReference>
<feature type="domain" description="Heme-copper oxidase subunit III family profile" evidence="11">
    <location>
        <begin position="1"/>
        <end position="193"/>
    </location>
</feature>
<gene>
    <name evidence="12" type="ORF">SAMN04488552_0959</name>
</gene>
<organism evidence="12 13">
    <name type="scientific">Christiangramia echinicola</name>
    <dbReference type="NCBI Taxonomy" id="279359"/>
    <lineage>
        <taxon>Bacteria</taxon>
        <taxon>Pseudomonadati</taxon>
        <taxon>Bacteroidota</taxon>
        <taxon>Flavobacteriia</taxon>
        <taxon>Flavobacteriales</taxon>
        <taxon>Flavobacteriaceae</taxon>
        <taxon>Christiangramia</taxon>
    </lineage>
</organism>
<dbReference type="SUPFAM" id="SSF81452">
    <property type="entry name" value="Cytochrome c oxidase subunit III-like"/>
    <property type="match status" value="1"/>
</dbReference>
<evidence type="ECO:0000256" key="1">
    <source>
        <dbReference type="ARBA" id="ARBA00004141"/>
    </source>
</evidence>
<evidence type="ECO:0000256" key="9">
    <source>
        <dbReference type="RuleBase" id="RU003376"/>
    </source>
</evidence>
<proteinExistence type="inferred from homology"/>
<evidence type="ECO:0000256" key="10">
    <source>
        <dbReference type="SAM" id="Phobius"/>
    </source>
</evidence>
<evidence type="ECO:0000256" key="7">
    <source>
        <dbReference type="ARBA" id="ARBA00023136"/>
    </source>
</evidence>
<dbReference type="GO" id="GO:0005886">
    <property type="term" value="C:plasma membrane"/>
    <property type="evidence" value="ECO:0007669"/>
    <property type="project" value="UniProtKB-SubCell"/>
</dbReference>
<keyword evidence="13" id="KW-1185">Reference proteome</keyword>
<feature type="transmembrane region" description="Helical" evidence="10">
    <location>
        <begin position="53"/>
        <end position="74"/>
    </location>
</feature>
<dbReference type="InterPro" id="IPR013833">
    <property type="entry name" value="Cyt_c_oxidase_su3_a-hlx"/>
</dbReference>
<name>A0A1H1LRZ5_9FLAO</name>
<evidence type="ECO:0000256" key="4">
    <source>
        <dbReference type="ARBA" id="ARBA00022692"/>
    </source>
</evidence>
<sequence length="193" mass="22236">MDLTQGSNEKKHGRAKKMMLWFGIVSMTMTFAGLTSAYVVSKNRPDWLIDFELPIAFLWSTIVIIASSITLYLSKQMILAGNRKNASAFLIGTLILAILFIVFQFYGFSDILSQGYWFTGAESTVTTSFIYILVCVHLAHLFAGIIVLLVLIYNHFKQRYKAGQMLGFELGETFWHFVDVLWIFLILFFYFYR</sequence>
<feature type="transmembrane region" description="Helical" evidence="10">
    <location>
        <begin position="128"/>
        <end position="153"/>
    </location>
</feature>
<evidence type="ECO:0000313" key="12">
    <source>
        <dbReference type="EMBL" id="SDR77130.1"/>
    </source>
</evidence>
<keyword evidence="4 9" id="KW-0812">Transmembrane</keyword>
<evidence type="ECO:0000313" key="13">
    <source>
        <dbReference type="Proteomes" id="UP000198858"/>
    </source>
</evidence>
<dbReference type="CDD" id="cd00386">
    <property type="entry name" value="Heme_Cu_Oxidase_III_like"/>
    <property type="match status" value="1"/>
</dbReference>
<evidence type="ECO:0000256" key="6">
    <source>
        <dbReference type="ARBA" id="ARBA00022989"/>
    </source>
</evidence>
<protein>
    <recommendedName>
        <fullName evidence="3">cytochrome-c oxidase</fullName>
        <ecNumber evidence="3">7.1.1.9</ecNumber>
    </recommendedName>
    <alternativeName>
        <fullName evidence="8">Cytochrome c oxidase polypeptide III</fullName>
    </alternativeName>
</protein>
<feature type="transmembrane region" description="Helical" evidence="10">
    <location>
        <begin position="86"/>
        <end position="108"/>
    </location>
</feature>
<evidence type="ECO:0000256" key="5">
    <source>
        <dbReference type="ARBA" id="ARBA00022967"/>
    </source>
</evidence>
<evidence type="ECO:0000256" key="8">
    <source>
        <dbReference type="ARBA" id="ARBA00031625"/>
    </source>
</evidence>
<keyword evidence="5" id="KW-1278">Translocase</keyword>
<dbReference type="Gene3D" id="1.20.120.80">
    <property type="entry name" value="Cytochrome c oxidase, subunit III, four-helix bundle"/>
    <property type="match status" value="1"/>
</dbReference>
<dbReference type="GO" id="GO:0019646">
    <property type="term" value="P:aerobic electron transport chain"/>
    <property type="evidence" value="ECO:0007669"/>
    <property type="project" value="InterPro"/>
</dbReference>
<comment type="subcellular location">
    <subcellularLocation>
        <location evidence="9">Cell membrane</location>
        <topology evidence="9">Multi-pass membrane protein</topology>
    </subcellularLocation>
    <subcellularLocation>
        <location evidence="1">Membrane</location>
        <topology evidence="1">Multi-pass membrane protein</topology>
    </subcellularLocation>
</comment>
<dbReference type="InterPro" id="IPR024791">
    <property type="entry name" value="Cyt_c/ubiquinol_Oxase_su3"/>
</dbReference>
<dbReference type="Proteomes" id="UP000198858">
    <property type="component" value="Chromosome I"/>
</dbReference>
<dbReference type="PROSITE" id="PS50253">
    <property type="entry name" value="COX3"/>
    <property type="match status" value="1"/>
</dbReference>
<dbReference type="PANTHER" id="PTHR11403:SF7">
    <property type="entry name" value="CYTOCHROME C OXIDASE SUBUNIT 3"/>
    <property type="match status" value="1"/>
</dbReference>
<accession>A0A1H1LRZ5</accession>
<dbReference type="InterPro" id="IPR035973">
    <property type="entry name" value="Cyt_c_oxidase_su3-like_sf"/>
</dbReference>
<feature type="transmembrane region" description="Helical" evidence="10">
    <location>
        <begin position="174"/>
        <end position="192"/>
    </location>
</feature>
<dbReference type="AlphaFoldDB" id="A0A1H1LRZ5"/>
<evidence type="ECO:0000256" key="2">
    <source>
        <dbReference type="ARBA" id="ARBA00010581"/>
    </source>
</evidence>
<evidence type="ECO:0000256" key="3">
    <source>
        <dbReference type="ARBA" id="ARBA00012949"/>
    </source>
</evidence>
<keyword evidence="7 10" id="KW-0472">Membrane</keyword>
<dbReference type="InterPro" id="IPR000298">
    <property type="entry name" value="Cyt_c_oxidase-like_su3"/>
</dbReference>
<comment type="similarity">
    <text evidence="2 9">Belongs to the cytochrome c oxidase subunit 3 family.</text>
</comment>
<reference evidence="12 13" key="1">
    <citation type="submission" date="2016-10" db="EMBL/GenBank/DDBJ databases">
        <authorList>
            <person name="Varghese N."/>
            <person name="Submissions S."/>
        </authorList>
    </citation>
    <scope>NUCLEOTIDE SEQUENCE [LARGE SCALE GENOMIC DNA]</scope>
    <source>
        <strain evidence="12 13">Mar_2010_102</strain>
    </source>
</reference>
<keyword evidence="6 10" id="KW-1133">Transmembrane helix</keyword>
<evidence type="ECO:0000259" key="11">
    <source>
        <dbReference type="PROSITE" id="PS50253"/>
    </source>
</evidence>
<dbReference type="Pfam" id="PF00510">
    <property type="entry name" value="COX3"/>
    <property type="match status" value="1"/>
</dbReference>
<dbReference type="PANTHER" id="PTHR11403">
    <property type="entry name" value="CYTOCHROME C OXIDASE SUBUNIT III"/>
    <property type="match status" value="1"/>
</dbReference>
<dbReference type="GO" id="GO:0004129">
    <property type="term" value="F:cytochrome-c oxidase activity"/>
    <property type="evidence" value="ECO:0007669"/>
    <property type="project" value="UniProtKB-EC"/>
</dbReference>
<feature type="transmembrane region" description="Helical" evidence="10">
    <location>
        <begin position="20"/>
        <end position="41"/>
    </location>
</feature>